<organism evidence="2 3">
    <name type="scientific">Citrus sinensis</name>
    <name type="common">Sweet orange</name>
    <name type="synonym">Citrus aurantium var. sinensis</name>
    <dbReference type="NCBI Taxonomy" id="2711"/>
    <lineage>
        <taxon>Eukaryota</taxon>
        <taxon>Viridiplantae</taxon>
        <taxon>Streptophyta</taxon>
        <taxon>Embryophyta</taxon>
        <taxon>Tracheophyta</taxon>
        <taxon>Spermatophyta</taxon>
        <taxon>Magnoliopsida</taxon>
        <taxon>eudicotyledons</taxon>
        <taxon>Gunneridae</taxon>
        <taxon>Pentapetalae</taxon>
        <taxon>rosids</taxon>
        <taxon>malvids</taxon>
        <taxon>Sapindales</taxon>
        <taxon>Rutaceae</taxon>
        <taxon>Aurantioideae</taxon>
        <taxon>Citrus</taxon>
    </lineage>
</organism>
<evidence type="ECO:0000313" key="3">
    <source>
        <dbReference type="Proteomes" id="UP000027120"/>
    </source>
</evidence>
<dbReference type="InterPro" id="IPR001810">
    <property type="entry name" value="F-box_dom"/>
</dbReference>
<dbReference type="PANTHER" id="PTHR31672:SF13">
    <property type="entry name" value="F-BOX PROTEIN CPR30-LIKE"/>
    <property type="match status" value="1"/>
</dbReference>
<dbReference type="EMBL" id="KK785099">
    <property type="protein sequence ID" value="KDO49818.1"/>
    <property type="molecule type" value="Genomic_DNA"/>
</dbReference>
<protein>
    <recommendedName>
        <fullName evidence="1">F-box domain-containing protein</fullName>
    </recommendedName>
</protein>
<proteinExistence type="predicted"/>
<evidence type="ECO:0000259" key="1">
    <source>
        <dbReference type="PROSITE" id="PS50181"/>
    </source>
</evidence>
<dbReference type="Gene3D" id="1.20.1280.50">
    <property type="match status" value="1"/>
</dbReference>
<dbReference type="InterPro" id="IPR006527">
    <property type="entry name" value="F-box-assoc_dom_typ1"/>
</dbReference>
<dbReference type="SMART" id="SM00256">
    <property type="entry name" value="FBOX"/>
    <property type="match status" value="1"/>
</dbReference>
<dbReference type="Pfam" id="PF00646">
    <property type="entry name" value="F-box"/>
    <property type="match status" value="1"/>
</dbReference>
<keyword evidence="3" id="KW-1185">Reference proteome</keyword>
<dbReference type="PROSITE" id="PS50181">
    <property type="entry name" value="FBOX"/>
    <property type="match status" value="1"/>
</dbReference>
<evidence type="ECO:0000313" key="2">
    <source>
        <dbReference type="EMBL" id="KDO49818.1"/>
    </source>
</evidence>
<dbReference type="AlphaFoldDB" id="A0A067E432"/>
<feature type="domain" description="F-box" evidence="1">
    <location>
        <begin position="3"/>
        <end position="50"/>
    </location>
</feature>
<dbReference type="SMR" id="A0A067E432"/>
<gene>
    <name evidence="2" type="ORF">CISIN_1g043101mg</name>
</gene>
<dbReference type="InterPro" id="IPR050796">
    <property type="entry name" value="SCF_F-box_component"/>
</dbReference>
<dbReference type="CDD" id="cd22157">
    <property type="entry name" value="F-box_AtFBW1-like"/>
    <property type="match status" value="1"/>
</dbReference>
<dbReference type="PANTHER" id="PTHR31672">
    <property type="entry name" value="BNACNNG10540D PROTEIN"/>
    <property type="match status" value="1"/>
</dbReference>
<sequence length="377" mass="43764">MGSDRERHIPDDVIFTILPRLPAKSLVRFKCVSKAWHSFVNALNSDNRKLIFSTLHSIHSVDIGANINNMKARNLNFPLGKLLHQLIGCCNGLLCIVFQTDVHAGEADLVLWNPWTGRYKTVPISGVCLTLNMFGFAYKNTYGFCFDQSTNDYKIFRIYSLNSDSWKTGILPWYIFPMAYVRKYSATFSNRSLYWRIDHIKDTKNCWRALFGGSSVILCFSLVDDKFRVILPPDDVAKKAQYDRFDFDGCLGLIHCHARRRAHVDIWKRNEHNWVKTMSIPRLKGLHSSLYLAPVFFYNGTGEVLLHEKDTYPGRGKDVFYLYSLEKKTFRKFKIEGMEQFTFHIHMAYTPSLTSLTRCRERDSRKGLGQSHIFNSY</sequence>
<dbReference type="InterPro" id="IPR017451">
    <property type="entry name" value="F-box-assoc_interact_dom"/>
</dbReference>
<dbReference type="Proteomes" id="UP000027120">
    <property type="component" value="Unassembled WGS sequence"/>
</dbReference>
<dbReference type="InterPro" id="IPR036047">
    <property type="entry name" value="F-box-like_dom_sf"/>
</dbReference>
<dbReference type="SUPFAM" id="SSF81383">
    <property type="entry name" value="F-box domain"/>
    <property type="match status" value="1"/>
</dbReference>
<dbReference type="Pfam" id="PF07734">
    <property type="entry name" value="FBA_1"/>
    <property type="match status" value="1"/>
</dbReference>
<accession>A0A067E432</accession>
<name>A0A067E432_CITSI</name>
<dbReference type="NCBIfam" id="TIGR01640">
    <property type="entry name" value="F_box_assoc_1"/>
    <property type="match status" value="1"/>
</dbReference>
<reference evidence="2 3" key="1">
    <citation type="submission" date="2014-04" db="EMBL/GenBank/DDBJ databases">
        <authorList>
            <consortium name="International Citrus Genome Consortium"/>
            <person name="Gmitter F."/>
            <person name="Chen C."/>
            <person name="Farmerie W."/>
            <person name="Harkins T."/>
            <person name="Desany B."/>
            <person name="Mohiuddin M."/>
            <person name="Kodira C."/>
            <person name="Borodovsky M."/>
            <person name="Lomsadze A."/>
            <person name="Burns P."/>
            <person name="Jenkins J."/>
            <person name="Prochnik S."/>
            <person name="Shu S."/>
            <person name="Chapman J."/>
            <person name="Pitluck S."/>
            <person name="Schmutz J."/>
            <person name="Rokhsar D."/>
        </authorList>
    </citation>
    <scope>NUCLEOTIDE SEQUENCE</scope>
</reference>
<dbReference type="STRING" id="2711.A0A067E432"/>